<dbReference type="EMBL" id="PVTT01000001">
    <property type="protein sequence ID" value="PRY94610.1"/>
    <property type="molecule type" value="Genomic_DNA"/>
</dbReference>
<dbReference type="Pfam" id="PF00563">
    <property type="entry name" value="EAL"/>
    <property type="match status" value="1"/>
</dbReference>
<reference evidence="3 4" key="1">
    <citation type="submission" date="2018-03" db="EMBL/GenBank/DDBJ databases">
        <title>Genomic Encyclopedia of Archaeal and Bacterial Type Strains, Phase II (KMG-II): from individual species to whole genera.</title>
        <authorList>
            <person name="Goeker M."/>
        </authorList>
    </citation>
    <scope>NUCLEOTIDE SEQUENCE [LARGE SCALE GENOMIC DNA]</scope>
    <source>
        <strain evidence="3 4">DSM 29318</strain>
    </source>
</reference>
<name>A0A2T0X6N1_9RHOB</name>
<dbReference type="InterPro" id="IPR050706">
    <property type="entry name" value="Cyclic-di-GMP_PDE-like"/>
</dbReference>
<evidence type="ECO:0000313" key="3">
    <source>
        <dbReference type="EMBL" id="PRY94610.1"/>
    </source>
</evidence>
<dbReference type="SMART" id="SM00052">
    <property type="entry name" value="EAL"/>
    <property type="match status" value="1"/>
</dbReference>
<dbReference type="InterPro" id="IPR035919">
    <property type="entry name" value="EAL_sf"/>
</dbReference>
<protein>
    <submittedName>
        <fullName evidence="3">EAL domain-containing protein (Putative c-di-GMP-specific phosphodiesterase class I)</fullName>
    </submittedName>
</protein>
<feature type="domain" description="EAL" evidence="2">
    <location>
        <begin position="1"/>
        <end position="248"/>
    </location>
</feature>
<dbReference type="Proteomes" id="UP000238801">
    <property type="component" value="Unassembled WGS sequence"/>
</dbReference>
<gene>
    <name evidence="3" type="ORF">BCF33_0202</name>
</gene>
<dbReference type="PROSITE" id="PS50883">
    <property type="entry name" value="EAL"/>
    <property type="match status" value="1"/>
</dbReference>
<accession>A0A2T0X6N1</accession>
<dbReference type="GO" id="GO:0071111">
    <property type="term" value="F:cyclic-guanylate-specific phosphodiesterase activity"/>
    <property type="evidence" value="ECO:0007669"/>
    <property type="project" value="InterPro"/>
</dbReference>
<dbReference type="InterPro" id="IPR001633">
    <property type="entry name" value="EAL_dom"/>
</dbReference>
<organism evidence="3 4">
    <name type="scientific">Hasllibacter halocynthiae</name>
    <dbReference type="NCBI Taxonomy" id="595589"/>
    <lineage>
        <taxon>Bacteria</taxon>
        <taxon>Pseudomonadati</taxon>
        <taxon>Pseudomonadota</taxon>
        <taxon>Alphaproteobacteria</taxon>
        <taxon>Rhodobacterales</taxon>
        <taxon>Roseobacteraceae</taxon>
        <taxon>Hasllibacter</taxon>
    </lineage>
</organism>
<evidence type="ECO:0000259" key="2">
    <source>
        <dbReference type="PROSITE" id="PS50883"/>
    </source>
</evidence>
<dbReference type="PANTHER" id="PTHR33121:SF70">
    <property type="entry name" value="SIGNALING PROTEIN YKOW"/>
    <property type="match status" value="1"/>
</dbReference>
<feature type="region of interest" description="Disordered" evidence="1">
    <location>
        <begin position="236"/>
        <end position="258"/>
    </location>
</feature>
<sequence length="258" mass="27592">MATHADLVAALAAGDLDYHAQPVLDVAAGRIAGFELLLRWQTPEGEVSVPPQLLALLRVRPGGGPRPPLRRAAAAATTLLQSDPEAFVSFNVTEGVLEAELPDPGGWIDRLLEDLPRERVVFEIVETARVADLARTVRTLAILRESGVRIAVDDYGTGLSDMERLRQLPIDIVKLDRRLVREGTRRPEALDEVLAFAGGRALPVIAEGVETPAERDAMRARGLVLQQGFLHGRPGSPAAWAEAAGGGPVAPGGKRTKP</sequence>
<evidence type="ECO:0000256" key="1">
    <source>
        <dbReference type="SAM" id="MobiDB-lite"/>
    </source>
</evidence>
<dbReference type="Gene3D" id="3.20.20.450">
    <property type="entry name" value="EAL domain"/>
    <property type="match status" value="1"/>
</dbReference>
<dbReference type="RefSeq" id="WP_158259326.1">
    <property type="nucleotide sequence ID" value="NZ_PVTT01000001.1"/>
</dbReference>
<dbReference type="OrthoDB" id="9814202at2"/>
<dbReference type="PANTHER" id="PTHR33121">
    <property type="entry name" value="CYCLIC DI-GMP PHOSPHODIESTERASE PDEF"/>
    <property type="match status" value="1"/>
</dbReference>
<dbReference type="CDD" id="cd01948">
    <property type="entry name" value="EAL"/>
    <property type="match status" value="1"/>
</dbReference>
<comment type="caution">
    <text evidence="3">The sequence shown here is derived from an EMBL/GenBank/DDBJ whole genome shotgun (WGS) entry which is preliminary data.</text>
</comment>
<dbReference type="AlphaFoldDB" id="A0A2T0X6N1"/>
<evidence type="ECO:0000313" key="4">
    <source>
        <dbReference type="Proteomes" id="UP000238801"/>
    </source>
</evidence>
<keyword evidence="4" id="KW-1185">Reference proteome</keyword>
<dbReference type="SUPFAM" id="SSF141868">
    <property type="entry name" value="EAL domain-like"/>
    <property type="match status" value="1"/>
</dbReference>
<proteinExistence type="predicted"/>